<name>H8GX62_DEIGI</name>
<evidence type="ECO:0000256" key="1">
    <source>
        <dbReference type="SAM" id="MobiDB-lite"/>
    </source>
</evidence>
<gene>
    <name evidence="3" type="ordered locus">DGo_CA0675</name>
</gene>
<feature type="compositionally biased region" description="Low complexity" evidence="1">
    <location>
        <begin position="262"/>
        <end position="288"/>
    </location>
</feature>
<reference evidence="3 4" key="1">
    <citation type="journal article" date="2012" name="PLoS ONE">
        <title>Genome sequence and transcriptome analysis of the radioresistant bacterium Deinococcus gobiensis: insights into the extreme environmental adaptations.</title>
        <authorList>
            <person name="Yuan M."/>
            <person name="Chen M."/>
            <person name="Zhang W."/>
            <person name="Lu W."/>
            <person name="Wang J."/>
            <person name="Yang M."/>
            <person name="Zhao P."/>
            <person name="Tang R."/>
            <person name="Li X."/>
            <person name="Hao Y."/>
            <person name="Zhou Z."/>
            <person name="Zhan Y."/>
            <person name="Yu H."/>
            <person name="Teng C."/>
            <person name="Yan Y."/>
            <person name="Ping S."/>
            <person name="Wang Y."/>
            <person name="Lin M."/>
        </authorList>
    </citation>
    <scope>NUCLEOTIDE SEQUENCE [LARGE SCALE GENOMIC DNA]</scope>
    <source>
        <strain evidence="3 4">I-0</strain>
    </source>
</reference>
<dbReference type="OrthoDB" id="58467at2"/>
<feature type="compositionally biased region" description="Polar residues" evidence="1">
    <location>
        <begin position="450"/>
        <end position="460"/>
    </location>
</feature>
<feature type="region of interest" description="Disordered" evidence="1">
    <location>
        <begin position="631"/>
        <end position="662"/>
    </location>
</feature>
<accession>H8GX62</accession>
<dbReference type="EMBL" id="CP002191">
    <property type="protein sequence ID" value="AFD24602.1"/>
    <property type="molecule type" value="Genomic_DNA"/>
</dbReference>
<feature type="compositionally biased region" description="Polar residues" evidence="1">
    <location>
        <begin position="468"/>
        <end position="480"/>
    </location>
</feature>
<evidence type="ECO:0000313" key="3">
    <source>
        <dbReference type="EMBL" id="AFD24602.1"/>
    </source>
</evidence>
<evidence type="ECO:0000256" key="2">
    <source>
        <dbReference type="SAM" id="SignalP"/>
    </source>
</evidence>
<feature type="region of interest" description="Disordered" evidence="1">
    <location>
        <begin position="450"/>
        <end position="480"/>
    </location>
</feature>
<dbReference type="HOGENOM" id="CLU_385762_0_0_0"/>
<dbReference type="KEGG" id="dgo:DGo_CA0675"/>
<dbReference type="Proteomes" id="UP000007575">
    <property type="component" value="Chromosome"/>
</dbReference>
<feature type="region of interest" description="Disordered" evidence="1">
    <location>
        <begin position="220"/>
        <end position="240"/>
    </location>
</feature>
<organism evidence="3 4">
    <name type="scientific">Deinococcus gobiensis (strain DSM 21396 / JCM 16679 / CGMCC 1.7299 / I-0)</name>
    <dbReference type="NCBI Taxonomy" id="745776"/>
    <lineage>
        <taxon>Bacteria</taxon>
        <taxon>Thermotogati</taxon>
        <taxon>Deinococcota</taxon>
        <taxon>Deinococci</taxon>
        <taxon>Deinococcales</taxon>
        <taxon>Deinococcaceae</taxon>
        <taxon>Deinococcus</taxon>
    </lineage>
</organism>
<dbReference type="RefSeq" id="WP_014684085.1">
    <property type="nucleotide sequence ID" value="NC_017790.1"/>
</dbReference>
<evidence type="ECO:0000313" key="4">
    <source>
        <dbReference type="Proteomes" id="UP000007575"/>
    </source>
</evidence>
<feature type="signal peptide" evidence="2">
    <location>
        <begin position="1"/>
        <end position="21"/>
    </location>
</feature>
<feature type="region of interest" description="Disordered" evidence="1">
    <location>
        <begin position="260"/>
        <end position="305"/>
    </location>
</feature>
<proteinExistence type="predicted"/>
<feature type="chain" id="PRO_5003612260" evidence="2">
    <location>
        <begin position="22"/>
        <end position="772"/>
    </location>
</feature>
<keyword evidence="2" id="KW-0732">Signal</keyword>
<protein>
    <submittedName>
        <fullName evidence="3">Uncharacterized protein</fullName>
    </submittedName>
</protein>
<sequence>MQRNTKFITLMAALATGVAAAAAPTPNPNNYTASGVTIENVATSSFTDPANSAQTITGTSNTVRTTVLPLPGFDIVYGSGAADGGGTDSNKANGINSAIAAPDYRTDIKPGDTVTNTYYLVNNGNTPLNVQIAANTTGNSAANATSGIGSLSPSAVTYTYADSAGTAVTANNGTVTLPVNAYITVTQSFVVPAGAAPGTLYGASPVGTVVGTGTTANGVTTGQTLGEGQTVSSGTPSAAPAATTDLQFTVVKIYDPVLANSPTAPGGNVTPPGTTTPTPGYTATTPPTSGNGAPPASGTAPGTTLITVSGDQQFAYPPADTETANPDVVRFKNTVTNGGTLTDTISLLPVNSTGAGAVTGFTKTSTGTYTGTNADGKTVTVQFLDANNNPIDSVTVGANASADYTTQVTYPDSNSLPNQHVLDLIIKATSGNNPNVSDLTTDTIQPTQAQFGDTSSLTSPPTKPLAVNPNTAQSQTGTPGSTVSYAMSVANTGTYTDSYTLSGYVTVTLKDNSTRTVPVVYSGTNVTQTGTTTVNGVTFNTYTVSNVAPNTSAPLTATVTIPADAAATGTSATAGTLPLPAPTLQQTASSVYSDSSTKGPGSGLSLTDTNNLLVVSVAGGVVTGKFTQTTGAAATPPTPAANTQKVTGNPGVPSSGAPSATEIGNPAGYDALATQGYLPQQAYKYDIIAKNNYNTGISNFRLSDKLQRGLQYVSATCTVYSSDQANKTVVTSPTVATAAGTGADAGTTTVTCAATTLQPGQIEILEITVKVQ</sequence>
<dbReference type="PATRIC" id="fig|745776.4.peg.692"/>
<keyword evidence="4" id="KW-1185">Reference proteome</keyword>
<dbReference type="AlphaFoldDB" id="H8GX62"/>